<dbReference type="Pfam" id="PF25324">
    <property type="entry name" value="DUF7881"/>
    <property type="match status" value="1"/>
</dbReference>
<dbReference type="AlphaFoldDB" id="A0A165HQH1"/>
<dbReference type="InterPro" id="IPR003615">
    <property type="entry name" value="HNH_nuc"/>
</dbReference>
<feature type="domain" description="DUF7881" evidence="2">
    <location>
        <begin position="9"/>
        <end position="82"/>
    </location>
</feature>
<accession>A0A165HQH1</accession>
<proteinExistence type="predicted"/>
<evidence type="ECO:0000259" key="2">
    <source>
        <dbReference type="Pfam" id="PF25324"/>
    </source>
</evidence>
<protein>
    <submittedName>
        <fullName evidence="3">Uncharacterized protein</fullName>
    </submittedName>
</protein>
<dbReference type="STRING" id="1328760.A0A165HQH1"/>
<dbReference type="Proteomes" id="UP000076632">
    <property type="component" value="Unassembled WGS sequence"/>
</dbReference>
<dbReference type="Pfam" id="PF13391">
    <property type="entry name" value="HNH_2"/>
    <property type="match status" value="1"/>
</dbReference>
<organism evidence="3 4">
    <name type="scientific">Xylona heveae (strain CBS 132557 / TC161)</name>
    <dbReference type="NCBI Taxonomy" id="1328760"/>
    <lineage>
        <taxon>Eukaryota</taxon>
        <taxon>Fungi</taxon>
        <taxon>Dikarya</taxon>
        <taxon>Ascomycota</taxon>
        <taxon>Pezizomycotina</taxon>
        <taxon>Xylonomycetes</taxon>
        <taxon>Xylonales</taxon>
        <taxon>Xylonaceae</taxon>
        <taxon>Xylona</taxon>
    </lineage>
</organism>
<dbReference type="InParanoid" id="A0A165HQH1"/>
<keyword evidence="4" id="KW-1185">Reference proteome</keyword>
<evidence type="ECO:0000313" key="4">
    <source>
        <dbReference type="Proteomes" id="UP000076632"/>
    </source>
</evidence>
<feature type="domain" description="HNH nuclease" evidence="1">
    <location>
        <begin position="116"/>
        <end position="194"/>
    </location>
</feature>
<sequence>MPSNRAPIRNVHFYNASTGEVLGGVYQQGSLTQATIIWILKNVLLIVEHDWHMKNRESGSTIEPTSSPLTAGDYDIYCSGDIKLTNEPWYARINSFSASGREDSFRDGIRLRDRSCVISGDKNYVYDYGWFYGFQAAHIFPLASESLWVQFNYQRWITNIPDTDTSSRINSVQNGFLIRQDLHTLFDQYLLSVNPDDGYKIITFFPNPFRVDGRILEYSCRNPDDPNHVSDELLRWHFRQSVLANMREAGEPLFETDFPPGTDQMATMRTEPYGKERLEMELAVRLPKPES</sequence>
<dbReference type="RefSeq" id="XP_018189389.1">
    <property type="nucleotide sequence ID" value="XM_018336007.1"/>
</dbReference>
<dbReference type="EMBL" id="KV407457">
    <property type="protein sequence ID" value="KZF23834.1"/>
    <property type="molecule type" value="Genomic_DNA"/>
</dbReference>
<evidence type="ECO:0000313" key="3">
    <source>
        <dbReference type="EMBL" id="KZF23834.1"/>
    </source>
</evidence>
<name>A0A165HQH1_XYLHT</name>
<dbReference type="OMA" id="GASEGMW"/>
<evidence type="ECO:0000259" key="1">
    <source>
        <dbReference type="Pfam" id="PF13391"/>
    </source>
</evidence>
<gene>
    <name evidence="3" type="ORF">L228DRAFT_282514</name>
</gene>
<dbReference type="GeneID" id="28901144"/>
<reference evidence="3 4" key="1">
    <citation type="journal article" date="2016" name="Fungal Biol.">
        <title>The genome of Xylona heveae provides a window into fungal endophytism.</title>
        <authorList>
            <person name="Gazis R."/>
            <person name="Kuo A."/>
            <person name="Riley R."/>
            <person name="LaButti K."/>
            <person name="Lipzen A."/>
            <person name="Lin J."/>
            <person name="Amirebrahimi M."/>
            <person name="Hesse C.N."/>
            <person name="Spatafora J.W."/>
            <person name="Henrissat B."/>
            <person name="Hainaut M."/>
            <person name="Grigoriev I.V."/>
            <person name="Hibbett D.S."/>
        </authorList>
    </citation>
    <scope>NUCLEOTIDE SEQUENCE [LARGE SCALE GENOMIC DNA]</scope>
    <source>
        <strain evidence="3 4">TC161</strain>
    </source>
</reference>
<dbReference type="InterPro" id="IPR057203">
    <property type="entry name" value="DUF7881"/>
</dbReference>
<dbReference type="OrthoDB" id="3433692at2759"/>